<dbReference type="InterPro" id="IPR013094">
    <property type="entry name" value="AB_hydrolase_3"/>
</dbReference>
<reference evidence="10 11" key="1">
    <citation type="submission" date="2018-10" db="EMBL/GenBank/DDBJ databases">
        <title>Kocuria tytonicola, new bacteria from the preen glands of American barn owls (Tyto furcata).</title>
        <authorList>
            <person name="Braun M.S."/>
            <person name="Wang E."/>
            <person name="Zimmermann S."/>
            <person name="Boutin S."/>
            <person name="Wagner H."/>
            <person name="Wink M."/>
        </authorList>
    </citation>
    <scope>NUCLEOTIDE SEQUENCE [LARGE SCALE GENOMIC DNA]</scope>
    <source>
        <strain evidence="10 11">473</strain>
    </source>
</reference>
<evidence type="ECO:0000256" key="1">
    <source>
        <dbReference type="ARBA" id="ARBA00004651"/>
    </source>
</evidence>
<feature type="transmembrane region" description="Helical" evidence="8">
    <location>
        <begin position="657"/>
        <end position="680"/>
    </location>
</feature>
<proteinExistence type="predicted"/>
<dbReference type="InterPro" id="IPR000731">
    <property type="entry name" value="SSD"/>
</dbReference>
<keyword evidence="2" id="KW-1003">Cell membrane</keyword>
<keyword evidence="10" id="KW-0378">Hydrolase</keyword>
<name>A0A3L9LBH6_9MICC</name>
<feature type="transmembrane region" description="Helical" evidence="8">
    <location>
        <begin position="590"/>
        <end position="609"/>
    </location>
</feature>
<dbReference type="SUPFAM" id="SSF53474">
    <property type="entry name" value="alpha/beta-Hydrolases"/>
    <property type="match status" value="1"/>
</dbReference>
<feature type="compositionally biased region" description="Basic residues" evidence="7">
    <location>
        <begin position="806"/>
        <end position="824"/>
    </location>
</feature>
<keyword evidence="4 8" id="KW-1133">Transmembrane helix</keyword>
<keyword evidence="3 8" id="KW-0812">Transmembrane</keyword>
<feature type="region of interest" description="Disordered" evidence="7">
    <location>
        <begin position="896"/>
        <end position="944"/>
    </location>
</feature>
<dbReference type="InterPro" id="IPR029058">
    <property type="entry name" value="AB_hydrolase_fold"/>
</dbReference>
<evidence type="ECO:0000313" key="10">
    <source>
        <dbReference type="EMBL" id="RLY93792.1"/>
    </source>
</evidence>
<accession>A0A3L9LBH6</accession>
<dbReference type="InterPro" id="IPR050545">
    <property type="entry name" value="Mycobact_MmpL"/>
</dbReference>
<comment type="subcellular location">
    <subcellularLocation>
        <location evidence="1">Cell membrane</location>
        <topology evidence="1">Multi-pass membrane protein</topology>
    </subcellularLocation>
</comment>
<dbReference type="Pfam" id="PF07859">
    <property type="entry name" value="Abhydrolase_3"/>
    <property type="match status" value="1"/>
</dbReference>
<evidence type="ECO:0000256" key="8">
    <source>
        <dbReference type="SAM" id="Phobius"/>
    </source>
</evidence>
<dbReference type="SUPFAM" id="SSF82866">
    <property type="entry name" value="Multidrug efflux transporter AcrB transmembrane domain"/>
    <property type="match status" value="2"/>
</dbReference>
<dbReference type="PROSITE" id="PS01174">
    <property type="entry name" value="LIPASE_GDXG_SER"/>
    <property type="match status" value="1"/>
</dbReference>
<dbReference type="GO" id="GO:0005886">
    <property type="term" value="C:plasma membrane"/>
    <property type="evidence" value="ECO:0007669"/>
    <property type="project" value="UniProtKB-SubCell"/>
</dbReference>
<dbReference type="PROSITE" id="PS50156">
    <property type="entry name" value="SSD"/>
    <property type="match status" value="1"/>
</dbReference>
<feature type="transmembrane region" description="Helical" evidence="8">
    <location>
        <begin position="341"/>
        <end position="370"/>
    </location>
</feature>
<evidence type="ECO:0000256" key="5">
    <source>
        <dbReference type="ARBA" id="ARBA00023136"/>
    </source>
</evidence>
<dbReference type="PANTHER" id="PTHR33406:SF13">
    <property type="entry name" value="MEMBRANE PROTEIN YDFJ"/>
    <property type="match status" value="1"/>
</dbReference>
<dbReference type="Proteomes" id="UP000277871">
    <property type="component" value="Unassembled WGS sequence"/>
</dbReference>
<dbReference type="PANTHER" id="PTHR33406">
    <property type="entry name" value="MEMBRANE PROTEIN MJ1562-RELATED"/>
    <property type="match status" value="1"/>
</dbReference>
<dbReference type="Gene3D" id="1.20.1640.10">
    <property type="entry name" value="Multidrug efflux transporter AcrB transmembrane domain"/>
    <property type="match status" value="2"/>
</dbReference>
<dbReference type="Pfam" id="PF03176">
    <property type="entry name" value="MMPL"/>
    <property type="match status" value="2"/>
</dbReference>
<evidence type="ECO:0000256" key="4">
    <source>
        <dbReference type="ARBA" id="ARBA00022989"/>
    </source>
</evidence>
<dbReference type="InterPro" id="IPR033140">
    <property type="entry name" value="Lipase_GDXG_put_SER_AS"/>
</dbReference>
<feature type="transmembrane region" description="Helical" evidence="8">
    <location>
        <begin position="243"/>
        <end position="263"/>
    </location>
</feature>
<comment type="caution">
    <text evidence="10">The sequence shown here is derived from an EMBL/GenBank/DDBJ whole genome shotgun (WGS) entry which is preliminary data.</text>
</comment>
<dbReference type="EMBL" id="RDEX01000001">
    <property type="protein sequence ID" value="RLY93792.1"/>
    <property type="molecule type" value="Genomic_DNA"/>
</dbReference>
<sequence>MARLLYRLGKGAAAHAWAVILVWAAVLALAVGGVALSGVHLSNAITIPGTETQNLADRLKAEMPEANQGTGRVVFSTQDGSEFTQAQKDGIAEALKRVDGVDGVDSTVNPFERQQQLDDGRQKLKDGRAQLDQGEQRIAQLKKSLPPGVSAEQVLKQRGMDPAQIEKQKAQLEEGEKTYDRMGDYRVVSKGDNSAISVVTFTVEQNAVEADTKTEVMDAVRNHPVKGVDAEFSQEIAQDISSLVGPAEIIGVVIAAIVLLLMLRAVVPAVLPVLTALLGVAVAASATLAFSGVIDMMSVTPMLGVMLGLAVGIDYSLFVLNRHRQQLRTGMSVRESIGMAVGTSGTAVFFAALTVIVALVALNVAGIPFLGLMGTAGGLAVAVALLMTLTLTPALLSLAGKRVLPKKVRTAAPREDQIDPHDVPLHLRHPWITTLACVAVLVVLALPAQSMRLGLPDASTEAQDSTQYKAYQRIAEDFGAGENGPIAVVVDLPEGLSEAQAKDKMDAVADRLADQEDVANVLQGSTTDDRTTGVIQVIPGSGPAEAATEELVGSIRGLNDGLEKDEDVHVGVAGTTAANIDVSQLLGEKLPLYLGVVLVISLVLLLMVFRSILVPVIATVGFLLSVLASFGAVVAVYQWGWGGALFGVHDPGPILSFLPTLMVGILFGLAMDYQLFLVSGMREAYVHGHAPRQAVVYGFKAGRSVVTAAAIIMISVFAGFIFADLAMIRPIGFALSGGVLLDAFVVRMLLIPAVMRLLGDKAWWIPRWLDRILPRVDVEGESLAREGAAAGAVSGATEQDDDAARRARARGRHRAETAHRHRAAAQRASDRSATEQGVPHRGAQGSATEGVEDSTGALDEAAGPGREGTPRAAERATGPAGAAGAGAAAAAALGTAAQGAAHPAPENETGAPRSGTTGTPAAAHAARHAASSPEHEEGAAPTESDRVRALRYGRHAAASADHAVAAVDVALVPADAALRLTNQGLRVLPNVWESEEKLLASLAAEDREEAAPHRGMHKRAEFGKVMVAGYPVVVARPKAALARTDAPVVIHWHGGAYVHPVTTTHWRWIDALIQRTGATVLVPGYGLAPDHTVDEALVLADGVWDLARTLGTRVFVSGDSAGGGLAVAQAMRLRDAAASPARETHPGAAPSIPATPEGLILISPWVDATVSNPEIEEYRDVDHMLDTEGPRAAGRWWAGTREVTDPVVSPAFGDVHGLPRTFVLQGDRDMLYPDTMEFVTDLVRAGVDTTTVVCEGGPHVYALMVWSVRATEDLDRVVRWMGH</sequence>
<feature type="region of interest" description="Disordered" evidence="7">
    <location>
        <begin position="787"/>
        <end position="881"/>
    </location>
</feature>
<feature type="compositionally biased region" description="Basic and acidic residues" evidence="7">
    <location>
        <begin position="933"/>
        <end position="944"/>
    </location>
</feature>
<evidence type="ECO:0000256" key="3">
    <source>
        <dbReference type="ARBA" id="ARBA00022692"/>
    </source>
</evidence>
<feature type="transmembrane region" description="Helical" evidence="8">
    <location>
        <begin position="12"/>
        <end position="36"/>
    </location>
</feature>
<keyword evidence="5 8" id="KW-0472">Membrane</keyword>
<dbReference type="Gene3D" id="3.40.50.1820">
    <property type="entry name" value="alpha/beta hydrolase"/>
    <property type="match status" value="1"/>
</dbReference>
<protein>
    <submittedName>
        <fullName evidence="10">Steryl acetyl hydrolase</fullName>
    </submittedName>
</protein>
<dbReference type="GO" id="GO:0016787">
    <property type="term" value="F:hydrolase activity"/>
    <property type="evidence" value="ECO:0007669"/>
    <property type="project" value="UniProtKB-KW"/>
</dbReference>
<feature type="domain" description="SSD" evidence="9">
    <location>
        <begin position="274"/>
        <end position="398"/>
    </location>
</feature>
<dbReference type="RefSeq" id="WP_121863834.1">
    <property type="nucleotide sequence ID" value="NZ_RDEX01000001.1"/>
</dbReference>
<feature type="transmembrane region" description="Helical" evidence="8">
    <location>
        <begin position="270"/>
        <end position="294"/>
    </location>
</feature>
<feature type="transmembrane region" description="Helical" evidence="8">
    <location>
        <begin position="616"/>
        <end position="637"/>
    </location>
</feature>
<evidence type="ECO:0000256" key="6">
    <source>
        <dbReference type="PROSITE-ProRule" id="PRU10038"/>
    </source>
</evidence>
<feature type="active site" evidence="6">
    <location>
        <position position="1120"/>
    </location>
</feature>
<gene>
    <name evidence="10" type="ORF">EAE32_00625</name>
</gene>
<evidence type="ECO:0000256" key="2">
    <source>
        <dbReference type="ARBA" id="ARBA00022475"/>
    </source>
</evidence>
<dbReference type="InterPro" id="IPR004869">
    <property type="entry name" value="MMPL_dom"/>
</dbReference>
<evidence type="ECO:0000256" key="7">
    <source>
        <dbReference type="SAM" id="MobiDB-lite"/>
    </source>
</evidence>
<feature type="transmembrane region" description="Helical" evidence="8">
    <location>
        <begin position="431"/>
        <end position="448"/>
    </location>
</feature>
<feature type="compositionally biased region" description="Low complexity" evidence="7">
    <location>
        <begin position="914"/>
        <end position="932"/>
    </location>
</feature>
<feature type="transmembrane region" description="Helical" evidence="8">
    <location>
        <begin position="701"/>
        <end position="722"/>
    </location>
</feature>
<keyword evidence="11" id="KW-1185">Reference proteome</keyword>
<evidence type="ECO:0000259" key="9">
    <source>
        <dbReference type="PROSITE" id="PS50156"/>
    </source>
</evidence>
<feature type="transmembrane region" description="Helical" evidence="8">
    <location>
        <begin position="376"/>
        <end position="399"/>
    </location>
</feature>
<evidence type="ECO:0000313" key="11">
    <source>
        <dbReference type="Proteomes" id="UP000277871"/>
    </source>
</evidence>
<feature type="transmembrane region" description="Helical" evidence="8">
    <location>
        <begin position="300"/>
        <end position="320"/>
    </location>
</feature>
<organism evidence="10 11">
    <name type="scientific">Kocuria tytonicola</name>
    <dbReference type="NCBI Taxonomy" id="2055946"/>
    <lineage>
        <taxon>Bacteria</taxon>
        <taxon>Bacillati</taxon>
        <taxon>Actinomycetota</taxon>
        <taxon>Actinomycetes</taxon>
        <taxon>Micrococcales</taxon>
        <taxon>Micrococcaceae</taxon>
        <taxon>Kocuria</taxon>
    </lineage>
</organism>